<dbReference type="InterPro" id="IPR046348">
    <property type="entry name" value="SIS_dom_sf"/>
</dbReference>
<keyword evidence="3" id="KW-1185">Reference proteome</keyword>
<evidence type="ECO:0000313" key="3">
    <source>
        <dbReference type="Proteomes" id="UP001596147"/>
    </source>
</evidence>
<proteinExistence type="predicted"/>
<sequence length="173" mass="19282">MRKMFTTQLAGLFKRILDKTDFEIEDSARLLAQALVGEGSIYIKGFKEMEGVVLEALEGEEKLDNAFAFQNIDDLTIADRVLVISRYSDDIEAVALANALIEKGIPFVAISGDKKTGENSLVELADFHINTQVVKPMLPNMDGTRVGFPSLIAALYIYHSLKFTMDEILEDYL</sequence>
<reference evidence="3" key="1">
    <citation type="journal article" date="2019" name="Int. J. Syst. Evol. Microbiol.">
        <title>The Global Catalogue of Microorganisms (GCM) 10K type strain sequencing project: providing services to taxonomists for standard genome sequencing and annotation.</title>
        <authorList>
            <consortium name="The Broad Institute Genomics Platform"/>
            <consortium name="The Broad Institute Genome Sequencing Center for Infectious Disease"/>
            <person name="Wu L."/>
            <person name="Ma J."/>
        </authorList>
    </citation>
    <scope>NUCLEOTIDE SEQUENCE [LARGE SCALE GENOMIC DNA]</scope>
    <source>
        <strain evidence="3">CGMCC 1.12237</strain>
    </source>
</reference>
<dbReference type="EMBL" id="JBHSMC010000027">
    <property type="protein sequence ID" value="MFC5466470.1"/>
    <property type="molecule type" value="Genomic_DNA"/>
</dbReference>
<evidence type="ECO:0000313" key="2">
    <source>
        <dbReference type="EMBL" id="MFC5466470.1"/>
    </source>
</evidence>
<gene>
    <name evidence="2" type="ORF">ACFPM4_17245</name>
</gene>
<feature type="domain" description="DUF2529" evidence="1">
    <location>
        <begin position="1"/>
        <end position="169"/>
    </location>
</feature>
<organism evidence="2 3">
    <name type="scientific">Lederbergia graminis</name>
    <dbReference type="NCBI Taxonomy" id="735518"/>
    <lineage>
        <taxon>Bacteria</taxon>
        <taxon>Bacillati</taxon>
        <taxon>Bacillota</taxon>
        <taxon>Bacilli</taxon>
        <taxon>Bacillales</taxon>
        <taxon>Bacillaceae</taxon>
        <taxon>Lederbergia</taxon>
    </lineage>
</organism>
<name>A0ABW0LKY8_9BACI</name>
<accession>A0ABW0LKY8</accession>
<dbReference type="SUPFAM" id="SSF53697">
    <property type="entry name" value="SIS domain"/>
    <property type="match status" value="1"/>
</dbReference>
<evidence type="ECO:0000259" key="1">
    <source>
        <dbReference type="Pfam" id="PF10740"/>
    </source>
</evidence>
<dbReference type="Pfam" id="PF10740">
    <property type="entry name" value="DUF2529"/>
    <property type="match status" value="1"/>
</dbReference>
<dbReference type="RefSeq" id="WP_382354556.1">
    <property type="nucleotide sequence ID" value="NZ_JBHSMC010000027.1"/>
</dbReference>
<dbReference type="InterPro" id="IPR019676">
    <property type="entry name" value="DUF2529"/>
</dbReference>
<dbReference type="Proteomes" id="UP001596147">
    <property type="component" value="Unassembled WGS sequence"/>
</dbReference>
<dbReference type="Gene3D" id="3.40.50.10490">
    <property type="entry name" value="Glucose-6-phosphate isomerase like protein, domain 1"/>
    <property type="match status" value="1"/>
</dbReference>
<comment type="caution">
    <text evidence="2">The sequence shown here is derived from an EMBL/GenBank/DDBJ whole genome shotgun (WGS) entry which is preliminary data.</text>
</comment>
<protein>
    <submittedName>
        <fullName evidence="2">DUF2529 domain-containing protein</fullName>
    </submittedName>
</protein>